<dbReference type="SUPFAM" id="SSF51215">
    <property type="entry name" value="Regulatory protein AraC"/>
    <property type="match status" value="1"/>
</dbReference>
<proteinExistence type="predicted"/>
<keyword evidence="2" id="KW-0238">DNA-binding</keyword>
<dbReference type="InterPro" id="IPR018060">
    <property type="entry name" value="HTH_AraC"/>
</dbReference>
<evidence type="ECO:0000256" key="3">
    <source>
        <dbReference type="ARBA" id="ARBA00023163"/>
    </source>
</evidence>
<evidence type="ECO:0000259" key="4">
    <source>
        <dbReference type="PROSITE" id="PS01124"/>
    </source>
</evidence>
<dbReference type="PANTHER" id="PTHR46796:SF2">
    <property type="entry name" value="TRANSCRIPTIONAL REGULATORY PROTEIN"/>
    <property type="match status" value="1"/>
</dbReference>
<keyword evidence="6" id="KW-1185">Reference proteome</keyword>
<dbReference type="InterPro" id="IPR050204">
    <property type="entry name" value="AraC_XylS_family_regulators"/>
</dbReference>
<dbReference type="InterPro" id="IPR009057">
    <property type="entry name" value="Homeodomain-like_sf"/>
</dbReference>
<dbReference type="InterPro" id="IPR037923">
    <property type="entry name" value="HTH-like"/>
</dbReference>
<dbReference type="Pfam" id="PF02311">
    <property type="entry name" value="AraC_binding"/>
    <property type="match status" value="1"/>
</dbReference>
<gene>
    <name evidence="5" type="ORF">GCM10011611_63170</name>
</gene>
<comment type="caution">
    <text evidence="5">The sequence shown here is derived from an EMBL/GenBank/DDBJ whole genome shotgun (WGS) entry which is preliminary data.</text>
</comment>
<dbReference type="InterPro" id="IPR003313">
    <property type="entry name" value="AraC-bd"/>
</dbReference>
<dbReference type="Pfam" id="PF12833">
    <property type="entry name" value="HTH_18"/>
    <property type="match status" value="1"/>
</dbReference>
<keyword evidence="1" id="KW-0805">Transcription regulation</keyword>
<dbReference type="GO" id="GO:0043565">
    <property type="term" value="F:sequence-specific DNA binding"/>
    <property type="evidence" value="ECO:0007669"/>
    <property type="project" value="InterPro"/>
</dbReference>
<evidence type="ECO:0000313" key="5">
    <source>
        <dbReference type="EMBL" id="GGF48115.1"/>
    </source>
</evidence>
<dbReference type="GO" id="GO:0003700">
    <property type="term" value="F:DNA-binding transcription factor activity"/>
    <property type="evidence" value="ECO:0007669"/>
    <property type="project" value="InterPro"/>
</dbReference>
<dbReference type="Gene3D" id="1.10.10.60">
    <property type="entry name" value="Homeodomain-like"/>
    <property type="match status" value="2"/>
</dbReference>
<evidence type="ECO:0000256" key="1">
    <source>
        <dbReference type="ARBA" id="ARBA00023015"/>
    </source>
</evidence>
<dbReference type="PANTHER" id="PTHR46796">
    <property type="entry name" value="HTH-TYPE TRANSCRIPTIONAL ACTIVATOR RHAS-RELATED"/>
    <property type="match status" value="1"/>
</dbReference>
<accession>A0A8J3E6U9</accession>
<protein>
    <submittedName>
        <fullName evidence="5">Transcriptional regulator</fullName>
    </submittedName>
</protein>
<reference evidence="5" key="2">
    <citation type="submission" date="2020-09" db="EMBL/GenBank/DDBJ databases">
        <authorList>
            <person name="Sun Q."/>
            <person name="Zhou Y."/>
        </authorList>
    </citation>
    <scope>NUCLEOTIDE SEQUENCE</scope>
    <source>
        <strain evidence="5">CGMCC 1.15725</strain>
    </source>
</reference>
<name>A0A8J3E6U9_9PROT</name>
<dbReference type="AlphaFoldDB" id="A0A8J3E6U9"/>
<dbReference type="SMART" id="SM00342">
    <property type="entry name" value="HTH_ARAC"/>
    <property type="match status" value="1"/>
</dbReference>
<reference evidence="5" key="1">
    <citation type="journal article" date="2014" name="Int. J. Syst. Evol. Microbiol.">
        <title>Complete genome sequence of Corynebacterium casei LMG S-19264T (=DSM 44701T), isolated from a smear-ripened cheese.</title>
        <authorList>
            <consortium name="US DOE Joint Genome Institute (JGI-PGF)"/>
            <person name="Walter F."/>
            <person name="Albersmeier A."/>
            <person name="Kalinowski J."/>
            <person name="Ruckert C."/>
        </authorList>
    </citation>
    <scope>NUCLEOTIDE SEQUENCE</scope>
    <source>
        <strain evidence="5">CGMCC 1.15725</strain>
    </source>
</reference>
<sequence length="290" mass="31369">MGLGMPRDLAADWTEYATAPEPGVELLRARMRRHVYERHAHDGYALGVTDWGVQAFRCRGGAHASTAGMVMAFNPDEPHDGHAGDDAGFAYRMLYIETAAVRAVLEDARERPGPLPFFAAPLIADPTAGLLVARTHALLTTSSSRLERDAAFSAMIRRLAAHGGLGTEPRAAGRHDRALDRVRERLHADAATEVATAELAALASMSRYELCRQFHRRFGLPPHAYQLRLRLAEAKRLLAAGEPAAEVAAAAGFVDQSHLNRRFKGAFGITPVQFARAVQQSGGQFGSGPT</sequence>
<keyword evidence="3" id="KW-0804">Transcription</keyword>
<evidence type="ECO:0000313" key="6">
    <source>
        <dbReference type="Proteomes" id="UP000646365"/>
    </source>
</evidence>
<evidence type="ECO:0000256" key="2">
    <source>
        <dbReference type="ARBA" id="ARBA00023125"/>
    </source>
</evidence>
<organism evidence="5 6">
    <name type="scientific">Aliidongia dinghuensis</name>
    <dbReference type="NCBI Taxonomy" id="1867774"/>
    <lineage>
        <taxon>Bacteria</taxon>
        <taxon>Pseudomonadati</taxon>
        <taxon>Pseudomonadota</taxon>
        <taxon>Alphaproteobacteria</taxon>
        <taxon>Rhodospirillales</taxon>
        <taxon>Dongiaceae</taxon>
        <taxon>Aliidongia</taxon>
    </lineage>
</organism>
<feature type="domain" description="HTH araC/xylS-type" evidence="4">
    <location>
        <begin position="180"/>
        <end position="277"/>
    </location>
</feature>
<dbReference type="Proteomes" id="UP000646365">
    <property type="component" value="Unassembled WGS sequence"/>
</dbReference>
<dbReference type="SUPFAM" id="SSF46689">
    <property type="entry name" value="Homeodomain-like"/>
    <property type="match status" value="2"/>
</dbReference>
<dbReference type="PROSITE" id="PS01124">
    <property type="entry name" value="HTH_ARAC_FAMILY_2"/>
    <property type="match status" value="1"/>
</dbReference>
<dbReference type="EMBL" id="BMJQ01000027">
    <property type="protein sequence ID" value="GGF48115.1"/>
    <property type="molecule type" value="Genomic_DNA"/>
</dbReference>